<reference evidence="2" key="1">
    <citation type="journal article" date="2020" name="Stud. Mycol.">
        <title>101 Dothideomycetes genomes: a test case for predicting lifestyles and emergence of pathogens.</title>
        <authorList>
            <person name="Haridas S."/>
            <person name="Albert R."/>
            <person name="Binder M."/>
            <person name="Bloem J."/>
            <person name="Labutti K."/>
            <person name="Salamov A."/>
            <person name="Andreopoulos B."/>
            <person name="Baker S."/>
            <person name="Barry K."/>
            <person name="Bills G."/>
            <person name="Bluhm B."/>
            <person name="Cannon C."/>
            <person name="Castanera R."/>
            <person name="Culley D."/>
            <person name="Daum C."/>
            <person name="Ezra D."/>
            <person name="Gonzalez J."/>
            <person name="Henrissat B."/>
            <person name="Kuo A."/>
            <person name="Liang C."/>
            <person name="Lipzen A."/>
            <person name="Lutzoni F."/>
            <person name="Magnuson J."/>
            <person name="Mondo S."/>
            <person name="Nolan M."/>
            <person name="Ohm R."/>
            <person name="Pangilinan J."/>
            <person name="Park H.-J."/>
            <person name="Ramirez L."/>
            <person name="Alfaro M."/>
            <person name="Sun H."/>
            <person name="Tritt A."/>
            <person name="Yoshinaga Y."/>
            <person name="Zwiers L.-H."/>
            <person name="Turgeon B."/>
            <person name="Goodwin S."/>
            <person name="Spatafora J."/>
            <person name="Crous P."/>
            <person name="Grigoriev I."/>
        </authorList>
    </citation>
    <scope>NUCLEOTIDE SEQUENCE</scope>
    <source>
        <strain evidence="2">CBS 627.86</strain>
    </source>
</reference>
<dbReference type="AlphaFoldDB" id="A0A6A5YE94"/>
<feature type="chain" id="PRO_5025330380" evidence="1">
    <location>
        <begin position="19"/>
        <end position="194"/>
    </location>
</feature>
<keyword evidence="3" id="KW-1185">Reference proteome</keyword>
<dbReference type="EMBL" id="ML977401">
    <property type="protein sequence ID" value="KAF2105183.1"/>
    <property type="molecule type" value="Genomic_DNA"/>
</dbReference>
<gene>
    <name evidence="2" type="ORF">BDV96DRAFT_655854</name>
</gene>
<accession>A0A6A5YE94</accession>
<evidence type="ECO:0000313" key="2">
    <source>
        <dbReference type="EMBL" id="KAF2105183.1"/>
    </source>
</evidence>
<evidence type="ECO:0000313" key="3">
    <source>
        <dbReference type="Proteomes" id="UP000799770"/>
    </source>
</evidence>
<keyword evidence="1" id="KW-0732">Signal</keyword>
<proteinExistence type="predicted"/>
<protein>
    <submittedName>
        <fullName evidence="2">Uncharacterized protein</fullName>
    </submittedName>
</protein>
<sequence>MALKYLLYLPLLAPFILSAPLEERDTGYEGTTNWECAHYGWGARWIPIESGRADHLDFRSAVSLLCGDFYDQINKDKDGTLASELATSTATSDRVKEDGGGKKVGFSDGTEGHLTLTWKRTTGWPDPSDTSAWTDQDPHEYCVRSVMLLADWDKKEGKIGDPWGSSCYGKVNKDTIGGSFGFQNDLFNATAVVA</sequence>
<evidence type="ECO:0000256" key="1">
    <source>
        <dbReference type="SAM" id="SignalP"/>
    </source>
</evidence>
<feature type="signal peptide" evidence="1">
    <location>
        <begin position="1"/>
        <end position="18"/>
    </location>
</feature>
<name>A0A6A5YE94_9PLEO</name>
<organism evidence="2 3">
    <name type="scientific">Lophiotrema nucula</name>
    <dbReference type="NCBI Taxonomy" id="690887"/>
    <lineage>
        <taxon>Eukaryota</taxon>
        <taxon>Fungi</taxon>
        <taxon>Dikarya</taxon>
        <taxon>Ascomycota</taxon>
        <taxon>Pezizomycotina</taxon>
        <taxon>Dothideomycetes</taxon>
        <taxon>Pleosporomycetidae</taxon>
        <taxon>Pleosporales</taxon>
        <taxon>Lophiotremataceae</taxon>
        <taxon>Lophiotrema</taxon>
    </lineage>
</organism>
<dbReference type="Proteomes" id="UP000799770">
    <property type="component" value="Unassembled WGS sequence"/>
</dbReference>